<dbReference type="Gene3D" id="3.40.50.720">
    <property type="entry name" value="NAD(P)-binding Rossmann-like Domain"/>
    <property type="match status" value="1"/>
</dbReference>
<dbReference type="InterPro" id="IPR050129">
    <property type="entry name" value="Zn_alcohol_dh"/>
</dbReference>
<dbReference type="InterPro" id="IPR011032">
    <property type="entry name" value="GroES-like_sf"/>
</dbReference>
<dbReference type="InterPro" id="IPR013149">
    <property type="entry name" value="ADH-like_C"/>
</dbReference>
<dbReference type="RefSeq" id="WP_027969109.1">
    <property type="nucleotide sequence ID" value="NZ_UHFX01000003.1"/>
</dbReference>
<feature type="domain" description="Enoyl reductase (ER)" evidence="5">
    <location>
        <begin position="10"/>
        <end position="329"/>
    </location>
</feature>
<evidence type="ECO:0000256" key="1">
    <source>
        <dbReference type="ARBA" id="ARBA00022723"/>
    </source>
</evidence>
<evidence type="ECO:0000259" key="5">
    <source>
        <dbReference type="SMART" id="SM00829"/>
    </source>
</evidence>
<keyword evidence="3 6" id="KW-0560">Oxidoreductase</keyword>
<comment type="similarity">
    <text evidence="4">Belongs to the zinc-containing alcohol dehydrogenase family.</text>
</comment>
<sequence length="346" mass="38224">MEISKALVVESVNHLKFVDLPKPKIGDFEVLFKTQYCSLCTVDRRTYKGTRKKKLPFLGGHECSGIIEEVGDGVVGVKAGDKAIFTSGYCMQCELDRTNRGTQCNKKSEMPPRAVFDGTILGGGLSEYLAIPAWQVIKVPDDVDLKYACLTEPLACCIHSIRKSRIKIGETVLIIGLGVMGYFQLKLALMQGARVIVSEPDPKRQKKALESGAWAVLDPTQEDLAQRIHQLTNGLGADVVINTIPASSIWMSCFDMLAPYGRLIAYSSQDEKKGIPVDFGQIHGKEFEIIGTLNPNLDDNDAAVKLISYGMIDMEQVIDEIYPFDQGKQAFDKACEPGMYRVLISY</sequence>
<reference evidence="6 7" key="1">
    <citation type="submission" date="2018-06" db="EMBL/GenBank/DDBJ databases">
        <authorList>
            <consortium name="Pathogen Informatics"/>
            <person name="Doyle S."/>
        </authorList>
    </citation>
    <scope>NUCLEOTIDE SEQUENCE [LARGE SCALE GENOMIC DNA]</scope>
    <source>
        <strain evidence="6 7">NCTC11087</strain>
    </source>
</reference>
<evidence type="ECO:0000313" key="7">
    <source>
        <dbReference type="Proteomes" id="UP000255523"/>
    </source>
</evidence>
<dbReference type="OrthoDB" id="9769198at2"/>
<evidence type="ECO:0000256" key="4">
    <source>
        <dbReference type="RuleBase" id="RU361277"/>
    </source>
</evidence>
<name>A0A380LS59_9FIRM</name>
<dbReference type="GO" id="GO:0003939">
    <property type="term" value="F:L-iditol 2-dehydrogenase (NAD+) activity"/>
    <property type="evidence" value="ECO:0007669"/>
    <property type="project" value="UniProtKB-EC"/>
</dbReference>
<dbReference type="InterPro" id="IPR013154">
    <property type="entry name" value="ADH-like_N"/>
</dbReference>
<dbReference type="InterPro" id="IPR002328">
    <property type="entry name" value="ADH_Zn_CS"/>
</dbReference>
<dbReference type="AlphaFoldDB" id="A0A380LS59"/>
<dbReference type="InterPro" id="IPR036291">
    <property type="entry name" value="NAD(P)-bd_dom_sf"/>
</dbReference>
<dbReference type="Proteomes" id="UP000255523">
    <property type="component" value="Unassembled WGS sequence"/>
</dbReference>
<evidence type="ECO:0000256" key="3">
    <source>
        <dbReference type="ARBA" id="ARBA00023002"/>
    </source>
</evidence>
<dbReference type="InterPro" id="IPR020843">
    <property type="entry name" value="ER"/>
</dbReference>
<dbReference type="PANTHER" id="PTHR43401:SF2">
    <property type="entry name" value="L-THREONINE 3-DEHYDROGENASE"/>
    <property type="match status" value="1"/>
</dbReference>
<dbReference type="Gene3D" id="3.90.180.10">
    <property type="entry name" value="Medium-chain alcohol dehydrogenases, catalytic domain"/>
    <property type="match status" value="1"/>
</dbReference>
<organism evidence="6 7">
    <name type="scientific">Faecalicoccus pleomorphus</name>
    <dbReference type="NCBI Taxonomy" id="1323"/>
    <lineage>
        <taxon>Bacteria</taxon>
        <taxon>Bacillati</taxon>
        <taxon>Bacillota</taxon>
        <taxon>Erysipelotrichia</taxon>
        <taxon>Erysipelotrichales</taxon>
        <taxon>Erysipelotrichaceae</taxon>
        <taxon>Faecalicoccus</taxon>
    </lineage>
</organism>
<keyword evidence="2 4" id="KW-0862">Zinc</keyword>
<dbReference type="SMART" id="SM00829">
    <property type="entry name" value="PKS_ER"/>
    <property type="match status" value="1"/>
</dbReference>
<keyword evidence="7" id="KW-1185">Reference proteome</keyword>
<evidence type="ECO:0000256" key="2">
    <source>
        <dbReference type="ARBA" id="ARBA00022833"/>
    </source>
</evidence>
<dbReference type="Pfam" id="PF00107">
    <property type="entry name" value="ADH_zinc_N"/>
    <property type="match status" value="1"/>
</dbReference>
<comment type="cofactor">
    <cofactor evidence="4">
        <name>Zn(2+)</name>
        <dbReference type="ChEBI" id="CHEBI:29105"/>
    </cofactor>
</comment>
<dbReference type="PROSITE" id="PS00059">
    <property type="entry name" value="ADH_ZINC"/>
    <property type="match status" value="1"/>
</dbReference>
<dbReference type="EC" id="1.1.1.14" evidence="6"/>
<gene>
    <name evidence="6" type="primary">gutB_2</name>
    <name evidence="6" type="ORF">NCTC11087_01633</name>
</gene>
<dbReference type="Pfam" id="PF08240">
    <property type="entry name" value="ADH_N"/>
    <property type="match status" value="1"/>
</dbReference>
<dbReference type="GeneID" id="77462578"/>
<accession>A0A380LS59</accession>
<dbReference type="PANTHER" id="PTHR43401">
    <property type="entry name" value="L-THREONINE 3-DEHYDROGENASE"/>
    <property type="match status" value="1"/>
</dbReference>
<dbReference type="GO" id="GO:0008270">
    <property type="term" value="F:zinc ion binding"/>
    <property type="evidence" value="ECO:0007669"/>
    <property type="project" value="InterPro"/>
</dbReference>
<evidence type="ECO:0000313" key="6">
    <source>
        <dbReference type="EMBL" id="SUO04706.1"/>
    </source>
</evidence>
<protein>
    <submittedName>
        <fullName evidence="6">L-iditol 2-dehydrogenase</fullName>
        <ecNumber evidence="6">1.1.1.14</ecNumber>
    </submittedName>
</protein>
<proteinExistence type="inferred from homology"/>
<dbReference type="EMBL" id="UHFX01000003">
    <property type="protein sequence ID" value="SUO04706.1"/>
    <property type="molecule type" value="Genomic_DNA"/>
</dbReference>
<dbReference type="SUPFAM" id="SSF51735">
    <property type="entry name" value="NAD(P)-binding Rossmann-fold domains"/>
    <property type="match status" value="1"/>
</dbReference>
<keyword evidence="1 4" id="KW-0479">Metal-binding</keyword>
<dbReference type="SUPFAM" id="SSF50129">
    <property type="entry name" value="GroES-like"/>
    <property type="match status" value="1"/>
</dbReference>